<dbReference type="Gene3D" id="3.40.50.300">
    <property type="entry name" value="P-loop containing nucleotide triphosphate hydrolases"/>
    <property type="match status" value="1"/>
</dbReference>
<dbReference type="PANTHER" id="PTHR30267">
    <property type="entry name" value="PROTEIN KINASE PRKA"/>
    <property type="match status" value="1"/>
</dbReference>
<dbReference type="GO" id="GO:0004672">
    <property type="term" value="F:protein kinase activity"/>
    <property type="evidence" value="ECO:0007669"/>
    <property type="project" value="InterPro"/>
</dbReference>
<protein>
    <submittedName>
        <fullName evidence="2">Protein prkA</fullName>
    </submittedName>
</protein>
<name>A0A845L9F3_9FIRM</name>
<dbReference type="SUPFAM" id="SSF52540">
    <property type="entry name" value="P-loop containing nucleoside triphosphate hydrolases"/>
    <property type="match status" value="1"/>
</dbReference>
<accession>A0A845L9F3</accession>
<dbReference type="AlphaFoldDB" id="A0A845L9F3"/>
<dbReference type="InterPro" id="IPR010650">
    <property type="entry name" value="PrkA_C"/>
</dbReference>
<dbReference type="PANTHER" id="PTHR30267:SF2">
    <property type="entry name" value="PROTEIN PRKA"/>
    <property type="match status" value="1"/>
</dbReference>
<dbReference type="RefSeq" id="WP_161258863.1">
    <property type="nucleotide sequence ID" value="NZ_WXEY01000012.1"/>
</dbReference>
<comment type="caution">
    <text evidence="2">The sequence shown here is derived from an EMBL/GenBank/DDBJ whole genome shotgun (WGS) entry which is preliminary data.</text>
</comment>
<evidence type="ECO:0000313" key="3">
    <source>
        <dbReference type="Proteomes" id="UP000463470"/>
    </source>
</evidence>
<dbReference type="InterPro" id="IPR016230">
    <property type="entry name" value="PrkA/YeaG"/>
</dbReference>
<evidence type="ECO:0000313" key="2">
    <source>
        <dbReference type="EMBL" id="MZP30338.1"/>
    </source>
</evidence>
<dbReference type="OrthoDB" id="9761914at2"/>
<dbReference type="Proteomes" id="UP000463470">
    <property type="component" value="Unassembled WGS sequence"/>
</dbReference>
<gene>
    <name evidence="2" type="ORF">GTO91_11510</name>
</gene>
<dbReference type="PIRSF" id="PIRSF000549">
    <property type="entry name" value="Ser_prot_kin"/>
    <property type="match status" value="1"/>
</dbReference>
<organism evidence="2 3">
    <name type="scientific">Heliomicrobium undosum</name>
    <dbReference type="NCBI Taxonomy" id="121734"/>
    <lineage>
        <taxon>Bacteria</taxon>
        <taxon>Bacillati</taxon>
        <taxon>Bacillota</taxon>
        <taxon>Clostridia</taxon>
        <taxon>Eubacteriales</taxon>
        <taxon>Heliobacteriaceae</taxon>
        <taxon>Heliomicrobium</taxon>
    </lineage>
</organism>
<keyword evidence="3" id="KW-1185">Reference proteome</keyword>
<dbReference type="SMART" id="SM00763">
    <property type="entry name" value="AAA_PrkA"/>
    <property type="match status" value="1"/>
</dbReference>
<proteinExistence type="predicted"/>
<dbReference type="InterPro" id="IPR013153">
    <property type="entry name" value="Prk_AAA"/>
</dbReference>
<dbReference type="Pfam" id="PF06798">
    <property type="entry name" value="PrkA"/>
    <property type="match status" value="1"/>
</dbReference>
<dbReference type="InterPro" id="IPR027417">
    <property type="entry name" value="P-loop_NTPase"/>
</dbReference>
<feature type="domain" description="PrkA AAA" evidence="1">
    <location>
        <begin position="21"/>
        <end position="371"/>
    </location>
</feature>
<sequence>MEFLNKLENYRQRERELAWEGTFRDYLHLVKERPFITQLAHSRIYNMIVSEGVEEINGVKRYKFFSHEMFGLDKTLETLVEEYFHSSARRTEVRKRILLLMGPVSGGKSTIVMMLKRGLERFSRTELGALYAIKGCPMHEEPLHLIPKELREDFQHEYNVYIEGSLCPHCRMRLETEWNGRIEDVPVERIFFSEENRVGVGTFSPSDPKSQDIADLTGSIDFSTISEYGSESDPRAYRFDGELNKANRGMMEFQEMLKADEKFLWNLLSLSQEGNFKAGRFALISADELICAHTNESEYKSFVSNKKNEALISRMIVVRVPYNLKVSDEVRIYEKLISQSDLRHIHIAPHALRAAAIFSVLSRLKESKKQGMDLVKKMRLYDGEDVEGFKQKDLVELQNEALDEGMSGADPRYVINRLSSALIRKDTVCINALDVLRAIKDGLDQHPSISKEERDRLLNYIAIARKEFDDIAKKEVQKAFVYAYEESARTMLNNYLDNVESFCNGTKLKDPITEEEMDPDEKLMRSIEEQIGISENAKKAFREEILIRLSTYARKGKSFDYTSHERLKEAIEKKLFADLKDVVKITTSSRTPNAEQLKRMNEVTARLIEDHGYCHVCANELLRYTGSLLNR</sequence>
<evidence type="ECO:0000259" key="1">
    <source>
        <dbReference type="SMART" id="SM00763"/>
    </source>
</evidence>
<dbReference type="EMBL" id="WXEY01000012">
    <property type="protein sequence ID" value="MZP30338.1"/>
    <property type="molecule type" value="Genomic_DNA"/>
</dbReference>
<dbReference type="Pfam" id="PF08298">
    <property type="entry name" value="AAA_PrkA"/>
    <property type="match status" value="1"/>
</dbReference>
<reference evidence="2 3" key="1">
    <citation type="submission" date="2020-01" db="EMBL/GenBank/DDBJ databases">
        <title>Whole-genome sequence of Heliobacterium undosum DSM 13378.</title>
        <authorList>
            <person name="Kyndt J.A."/>
            <person name="Meyer T.E."/>
        </authorList>
    </citation>
    <scope>NUCLEOTIDE SEQUENCE [LARGE SCALE GENOMIC DNA]</scope>
    <source>
        <strain evidence="2 3">DSM 13378</strain>
    </source>
</reference>